<dbReference type="SUPFAM" id="SSF58104">
    <property type="entry name" value="Methyl-accepting chemotaxis protein (MCP) signaling domain"/>
    <property type="match status" value="1"/>
</dbReference>
<protein>
    <submittedName>
        <fullName evidence="13">Chemotaxis protein</fullName>
    </submittedName>
</protein>
<evidence type="ECO:0000259" key="11">
    <source>
        <dbReference type="PROSITE" id="PS50111"/>
    </source>
</evidence>
<evidence type="ECO:0000256" key="2">
    <source>
        <dbReference type="ARBA" id="ARBA00022475"/>
    </source>
</evidence>
<dbReference type="EMBL" id="NKHF01000007">
    <property type="protein sequence ID" value="PCK33509.1"/>
    <property type="molecule type" value="Genomic_DNA"/>
</dbReference>
<accession>A0A2A5JVZ8</accession>
<organism evidence="13 14">
    <name type="scientific">Pseudoalteromonas piscicida</name>
    <dbReference type="NCBI Taxonomy" id="43662"/>
    <lineage>
        <taxon>Bacteria</taxon>
        <taxon>Pseudomonadati</taxon>
        <taxon>Pseudomonadota</taxon>
        <taxon>Gammaproteobacteria</taxon>
        <taxon>Alteromonadales</taxon>
        <taxon>Pseudoalteromonadaceae</taxon>
        <taxon>Pseudoalteromonas</taxon>
    </lineage>
</organism>
<dbReference type="Pfam" id="PF00672">
    <property type="entry name" value="HAMP"/>
    <property type="match status" value="1"/>
</dbReference>
<keyword evidence="4 10" id="KW-0812">Transmembrane</keyword>
<feature type="domain" description="Methyl-accepting transducer" evidence="11">
    <location>
        <begin position="404"/>
        <end position="640"/>
    </location>
</feature>
<dbReference type="CDD" id="cd18773">
    <property type="entry name" value="PDC1_HK_sensor"/>
    <property type="match status" value="1"/>
</dbReference>
<evidence type="ECO:0000256" key="8">
    <source>
        <dbReference type="ARBA" id="ARBA00029447"/>
    </source>
</evidence>
<evidence type="ECO:0000256" key="5">
    <source>
        <dbReference type="ARBA" id="ARBA00022989"/>
    </source>
</evidence>
<comment type="caution">
    <text evidence="13">The sequence shown here is derived from an EMBL/GenBank/DDBJ whole genome shotgun (WGS) entry which is preliminary data.</text>
</comment>
<dbReference type="CDD" id="cd06225">
    <property type="entry name" value="HAMP"/>
    <property type="match status" value="1"/>
</dbReference>
<dbReference type="PROSITE" id="PS50885">
    <property type="entry name" value="HAMP"/>
    <property type="match status" value="1"/>
</dbReference>
<dbReference type="PANTHER" id="PTHR32089:SF120">
    <property type="entry name" value="METHYL-ACCEPTING CHEMOTAXIS PROTEIN TLPQ"/>
    <property type="match status" value="1"/>
</dbReference>
<dbReference type="Gene3D" id="3.30.450.20">
    <property type="entry name" value="PAS domain"/>
    <property type="match status" value="2"/>
</dbReference>
<dbReference type="PROSITE" id="PS50111">
    <property type="entry name" value="CHEMOTAXIS_TRANSDUC_2"/>
    <property type="match status" value="1"/>
</dbReference>
<dbReference type="GO" id="GO:0007165">
    <property type="term" value="P:signal transduction"/>
    <property type="evidence" value="ECO:0007669"/>
    <property type="project" value="UniProtKB-KW"/>
</dbReference>
<keyword evidence="3" id="KW-0145">Chemotaxis</keyword>
<dbReference type="Pfam" id="PF02743">
    <property type="entry name" value="dCache_1"/>
    <property type="match status" value="1"/>
</dbReference>
<evidence type="ECO:0000259" key="12">
    <source>
        <dbReference type="PROSITE" id="PS50885"/>
    </source>
</evidence>
<dbReference type="RefSeq" id="WP_099640454.1">
    <property type="nucleotide sequence ID" value="NZ_NKHF01000007.1"/>
</dbReference>
<evidence type="ECO:0000256" key="9">
    <source>
        <dbReference type="PROSITE-ProRule" id="PRU00284"/>
    </source>
</evidence>
<dbReference type="FunFam" id="1.10.287.950:FF:000001">
    <property type="entry name" value="Methyl-accepting chemotaxis sensory transducer"/>
    <property type="match status" value="1"/>
</dbReference>
<proteinExistence type="inferred from homology"/>
<evidence type="ECO:0000256" key="7">
    <source>
        <dbReference type="ARBA" id="ARBA00023224"/>
    </source>
</evidence>
<evidence type="ECO:0000313" key="14">
    <source>
        <dbReference type="Proteomes" id="UP000228621"/>
    </source>
</evidence>
<dbReference type="AlphaFoldDB" id="A0A2A5JVZ8"/>
<feature type="transmembrane region" description="Helical" evidence="10">
    <location>
        <begin position="321"/>
        <end position="343"/>
    </location>
</feature>
<dbReference type="OrthoDB" id="5800769at2"/>
<name>A0A2A5JVZ8_PSEO7</name>
<evidence type="ECO:0000256" key="1">
    <source>
        <dbReference type="ARBA" id="ARBA00004651"/>
    </source>
</evidence>
<evidence type="ECO:0000256" key="6">
    <source>
        <dbReference type="ARBA" id="ARBA00023136"/>
    </source>
</evidence>
<sequence length="676" mass="73907">MLENLSLRKKILLLIGGTISILLIIASSFFVSHIATLSRDGIERETQSYIQAEKLAMEAFFGQYGKVVETFVSTPHNIHWFENYNTRGADLTRDKDYQEVNEDLVRIAKGDENILSAFIASANTGEYFKENDRTSAYSDGRPYYAYQRPWWQDTLDVGKLYVGPIATDINTGAVSAVIRQPIYNDSGKLVAMGGVDLQINKLNDMVERIKFQDEGYGFLLDGDLNVVHLSKRTGHSLSTTDEGPKGKEGLDGLESQFTNTSGFAELNAAIKRNPIGSGTVTFKGEAYYVVYDHVKLDNPLLDWHVGLLIPVSLIEAPVDEAVMSTVTALIIILAIIVIMILIATQMITKPIVALTETMRDIATGEGDLTKRIEITSHDEVGQLAHHMNTFIDKLRTMMLDTAAQAEQLSNASAQLREVSNNTNSEIQREKEQVDSVSAAVTEMAATVTEISRNAQETNQAADVVQRITNEGSGRSSQAQEVMTELALHIGEAAKVVAGLEQETSNIGAVIDVINGIAEQTNLLALNAAIEAARAGEQGRGFAVVADEVRSLASRTQESTDDIRNMISRLQQIAQKASVMMQQGQDRAEGTVEETQAVLDALKEITESVTTVQDQSHQIATSTEQQTVVAEDINNSLNQINELVNSTASHANVLADEARDLNDLAKALNSTVNQFKL</sequence>
<evidence type="ECO:0000256" key="3">
    <source>
        <dbReference type="ARBA" id="ARBA00022500"/>
    </source>
</evidence>
<dbReference type="PANTHER" id="PTHR32089">
    <property type="entry name" value="METHYL-ACCEPTING CHEMOTAXIS PROTEIN MCPB"/>
    <property type="match status" value="1"/>
</dbReference>
<evidence type="ECO:0000256" key="10">
    <source>
        <dbReference type="SAM" id="Phobius"/>
    </source>
</evidence>
<comment type="subcellular location">
    <subcellularLocation>
        <location evidence="1">Cell membrane</location>
        <topology evidence="1">Multi-pass membrane protein</topology>
    </subcellularLocation>
</comment>
<feature type="domain" description="HAMP" evidence="12">
    <location>
        <begin position="345"/>
        <end position="399"/>
    </location>
</feature>
<feature type="transmembrane region" description="Helical" evidence="10">
    <location>
        <begin position="12"/>
        <end position="35"/>
    </location>
</feature>
<keyword evidence="14" id="KW-1185">Reference proteome</keyword>
<dbReference type="Proteomes" id="UP000228621">
    <property type="component" value="Unassembled WGS sequence"/>
</dbReference>
<dbReference type="GO" id="GO:0006935">
    <property type="term" value="P:chemotaxis"/>
    <property type="evidence" value="ECO:0007669"/>
    <property type="project" value="UniProtKB-KW"/>
</dbReference>
<dbReference type="InterPro" id="IPR003660">
    <property type="entry name" value="HAMP_dom"/>
</dbReference>
<keyword evidence="5 10" id="KW-1133">Transmembrane helix</keyword>
<dbReference type="SMART" id="SM00304">
    <property type="entry name" value="HAMP"/>
    <property type="match status" value="1"/>
</dbReference>
<dbReference type="SMART" id="SM00283">
    <property type="entry name" value="MA"/>
    <property type="match status" value="1"/>
</dbReference>
<dbReference type="GO" id="GO:0005886">
    <property type="term" value="C:plasma membrane"/>
    <property type="evidence" value="ECO:0007669"/>
    <property type="project" value="UniProtKB-SubCell"/>
</dbReference>
<dbReference type="InterPro" id="IPR004089">
    <property type="entry name" value="MCPsignal_dom"/>
</dbReference>
<evidence type="ECO:0000313" key="13">
    <source>
        <dbReference type="EMBL" id="PCK33509.1"/>
    </source>
</evidence>
<dbReference type="CDD" id="cd12912">
    <property type="entry name" value="PDC2_MCP_like"/>
    <property type="match status" value="1"/>
</dbReference>
<dbReference type="Gene3D" id="1.10.287.950">
    <property type="entry name" value="Methyl-accepting chemotaxis protein"/>
    <property type="match status" value="1"/>
</dbReference>
<dbReference type="Pfam" id="PF00015">
    <property type="entry name" value="MCPsignal"/>
    <property type="match status" value="1"/>
</dbReference>
<keyword evidence="2" id="KW-1003">Cell membrane</keyword>
<comment type="similarity">
    <text evidence="8">Belongs to the methyl-accepting chemotaxis (MCP) protein family.</text>
</comment>
<gene>
    <name evidence="13" type="ORF">CEX98_01930</name>
</gene>
<keyword evidence="6 10" id="KW-0472">Membrane</keyword>
<reference evidence="14" key="1">
    <citation type="journal article" date="2019" name="Genome Announc.">
        <title>Draft Genome Sequence of Pseudoalteromonas piscicida Strain 36Y ROTHPW, an Hypersaline Seawater Isolate from the South Coast of Sonora, Mexico.</title>
        <authorList>
            <person name="Sanchez-Diaz R."/>
            <person name="Molina-Garza Z.J."/>
            <person name="Cruz-Suarez L.E."/>
            <person name="Selvin J."/>
            <person name="Kiran G.S."/>
            <person name="Ibarra-Gamez J.C."/>
            <person name="Gomez-Gil B."/>
            <person name="Galaviz-Silva L."/>
        </authorList>
    </citation>
    <scope>NUCLEOTIDE SEQUENCE [LARGE SCALE GENOMIC DNA]</scope>
    <source>
        <strain evidence="14">36Y_RITHPW</strain>
    </source>
</reference>
<dbReference type="CDD" id="cd11386">
    <property type="entry name" value="MCP_signal"/>
    <property type="match status" value="1"/>
</dbReference>
<keyword evidence="7 9" id="KW-0807">Transducer</keyword>
<dbReference type="InterPro" id="IPR033479">
    <property type="entry name" value="dCache_1"/>
</dbReference>
<evidence type="ECO:0000256" key="4">
    <source>
        <dbReference type="ARBA" id="ARBA00022692"/>
    </source>
</evidence>